<dbReference type="STRING" id="6832.A0A553PPR5"/>
<evidence type="ECO:0000256" key="11">
    <source>
        <dbReference type="SAM" id="MobiDB-lite"/>
    </source>
</evidence>
<dbReference type="AlphaFoldDB" id="A0A553PPR5"/>
<dbReference type="FunFam" id="3.30.160.60:FF:000648">
    <property type="entry name" value="Zinc finger protein rotund"/>
    <property type="match status" value="1"/>
</dbReference>
<comment type="subcellular location">
    <subcellularLocation>
        <location evidence="1">Nucleus</location>
    </subcellularLocation>
</comment>
<feature type="domain" description="C2H2-type" evidence="12">
    <location>
        <begin position="129"/>
        <end position="156"/>
    </location>
</feature>
<evidence type="ECO:0000259" key="12">
    <source>
        <dbReference type="PROSITE" id="PS50157"/>
    </source>
</evidence>
<sequence>MALLDNSSMYCNMMNSSYQSLLHANTAHQNSQRLLAESHWNNAVIEDVRVARVVPSHRHDEGPGSPEGSMSPNAQQTQLYNTEHLIKNENHVAFKPYNSSPESRADKIFGSKADLQMHTQIHMREAKPYKCSQCNKSFANSSYLSQHTRIHLGIKPYRCEICQRKFTQLSHLQQHVRTHTGDKPYRCRHVGCTKAFSQLSNLQSHSRCHQTDKPYKCNSCYKCFTDETALLEHIPKHKESKHLKTHICQYCGKSYTQETYLAKHMQKHSDRPDKRPPILGALGGNPGGVGNPQTPSSQSAQLSSVAAADAAAAAYWQKMDPYNTGHDRVGDYAQSAGLMAHHRDMMDHRHLAVDDLRHGGHGAGQLGGNHLGYGDFKTSSAFSPIQTGMLNSPAGFAMTGGRGYFPEALPFPKHYGQIGIESKSSTTNLQSNFIALSKIGNYQPGSSDLLHSLKEKTGQVSQ</sequence>
<dbReference type="FunFam" id="3.30.160.60:FF:001678">
    <property type="entry name" value="Zinc finger protein rotund"/>
    <property type="match status" value="1"/>
</dbReference>
<evidence type="ECO:0000256" key="6">
    <source>
        <dbReference type="ARBA" id="ARBA00022833"/>
    </source>
</evidence>
<dbReference type="GO" id="GO:0005634">
    <property type="term" value="C:nucleus"/>
    <property type="evidence" value="ECO:0007669"/>
    <property type="project" value="UniProtKB-SubCell"/>
</dbReference>
<feature type="domain" description="C2H2-type" evidence="12">
    <location>
        <begin position="185"/>
        <end position="214"/>
    </location>
</feature>
<dbReference type="GO" id="GO:0045944">
    <property type="term" value="P:positive regulation of transcription by RNA polymerase II"/>
    <property type="evidence" value="ECO:0007669"/>
    <property type="project" value="UniProtKB-ARBA"/>
</dbReference>
<keyword evidence="8" id="KW-0804">Transcription</keyword>
<evidence type="ECO:0000256" key="3">
    <source>
        <dbReference type="ARBA" id="ARBA00022723"/>
    </source>
</evidence>
<dbReference type="FunFam" id="3.30.160.60:FF:001172">
    <property type="entry name" value="Zinc finger protein rotund"/>
    <property type="match status" value="1"/>
</dbReference>
<keyword evidence="5 10" id="KW-0863">Zinc-finger</keyword>
<gene>
    <name evidence="13" type="ORF">TCAL_10054</name>
</gene>
<keyword evidence="9" id="KW-0539">Nucleus</keyword>
<keyword evidence="14" id="KW-1185">Reference proteome</keyword>
<comment type="similarity">
    <text evidence="2">Belongs to the krueppel C2H2-type zinc-finger protein family.</text>
</comment>
<evidence type="ECO:0000256" key="10">
    <source>
        <dbReference type="PROSITE-ProRule" id="PRU00042"/>
    </source>
</evidence>
<dbReference type="GO" id="GO:0000122">
    <property type="term" value="P:negative regulation of transcription by RNA polymerase II"/>
    <property type="evidence" value="ECO:0007669"/>
    <property type="project" value="TreeGrafter"/>
</dbReference>
<feature type="region of interest" description="Disordered" evidence="11">
    <location>
        <begin position="264"/>
        <end position="301"/>
    </location>
</feature>
<keyword evidence="3" id="KW-0479">Metal-binding</keyword>
<evidence type="ECO:0000256" key="7">
    <source>
        <dbReference type="ARBA" id="ARBA00023015"/>
    </source>
</evidence>
<dbReference type="Proteomes" id="UP000318571">
    <property type="component" value="Chromosome 6"/>
</dbReference>
<dbReference type="PANTHER" id="PTHR19818">
    <property type="entry name" value="ZINC FINGER PROTEIN ZIC AND GLI"/>
    <property type="match status" value="1"/>
</dbReference>
<dbReference type="SMART" id="SM00355">
    <property type="entry name" value="ZnF_C2H2"/>
    <property type="match status" value="5"/>
</dbReference>
<feature type="domain" description="C2H2-type" evidence="12">
    <location>
        <begin position="157"/>
        <end position="184"/>
    </location>
</feature>
<feature type="domain" description="C2H2-type" evidence="12">
    <location>
        <begin position="246"/>
        <end position="273"/>
    </location>
</feature>
<dbReference type="InterPro" id="IPR013087">
    <property type="entry name" value="Znf_C2H2_type"/>
</dbReference>
<accession>A0A553PPR5</accession>
<dbReference type="Pfam" id="PF00096">
    <property type="entry name" value="zf-C2H2"/>
    <property type="match status" value="3"/>
</dbReference>
<feature type="compositionally biased region" description="Basic and acidic residues" evidence="11">
    <location>
        <begin position="267"/>
        <end position="276"/>
    </location>
</feature>
<evidence type="ECO:0000256" key="9">
    <source>
        <dbReference type="ARBA" id="ARBA00023242"/>
    </source>
</evidence>
<feature type="compositionally biased region" description="Gly residues" evidence="11">
    <location>
        <begin position="281"/>
        <end position="290"/>
    </location>
</feature>
<dbReference type="PROSITE" id="PS50157">
    <property type="entry name" value="ZINC_FINGER_C2H2_2"/>
    <property type="match status" value="5"/>
</dbReference>
<dbReference type="FunFam" id="3.30.160.60:FF:000158">
    <property type="entry name" value="Zinc finger protein 362"/>
    <property type="match status" value="1"/>
</dbReference>
<dbReference type="GO" id="GO:0008270">
    <property type="term" value="F:zinc ion binding"/>
    <property type="evidence" value="ECO:0007669"/>
    <property type="project" value="UniProtKB-KW"/>
</dbReference>
<feature type="domain" description="C2H2-type" evidence="12">
    <location>
        <begin position="215"/>
        <end position="242"/>
    </location>
</feature>
<evidence type="ECO:0000256" key="8">
    <source>
        <dbReference type="ARBA" id="ARBA00023163"/>
    </source>
</evidence>
<comment type="caution">
    <text evidence="13">The sequence shown here is derived from an EMBL/GenBank/DDBJ whole genome shotgun (WGS) entry which is preliminary data.</text>
</comment>
<evidence type="ECO:0000256" key="2">
    <source>
        <dbReference type="ARBA" id="ARBA00006991"/>
    </source>
</evidence>
<keyword evidence="4" id="KW-0677">Repeat</keyword>
<dbReference type="InterPro" id="IPR036236">
    <property type="entry name" value="Znf_C2H2_sf"/>
</dbReference>
<keyword evidence="6" id="KW-0862">Zinc</keyword>
<dbReference type="GO" id="GO:0030154">
    <property type="term" value="P:cell differentiation"/>
    <property type="evidence" value="ECO:0007669"/>
    <property type="project" value="UniProtKB-ARBA"/>
</dbReference>
<evidence type="ECO:0000313" key="14">
    <source>
        <dbReference type="Proteomes" id="UP000318571"/>
    </source>
</evidence>
<dbReference type="GO" id="GO:0048731">
    <property type="term" value="P:system development"/>
    <property type="evidence" value="ECO:0007669"/>
    <property type="project" value="UniProtKB-ARBA"/>
</dbReference>
<organism evidence="13 14">
    <name type="scientific">Tigriopus californicus</name>
    <name type="common">Marine copepod</name>
    <dbReference type="NCBI Taxonomy" id="6832"/>
    <lineage>
        <taxon>Eukaryota</taxon>
        <taxon>Metazoa</taxon>
        <taxon>Ecdysozoa</taxon>
        <taxon>Arthropoda</taxon>
        <taxon>Crustacea</taxon>
        <taxon>Multicrustacea</taxon>
        <taxon>Hexanauplia</taxon>
        <taxon>Copepoda</taxon>
        <taxon>Harpacticoida</taxon>
        <taxon>Harpacticidae</taxon>
        <taxon>Tigriopus</taxon>
    </lineage>
</organism>
<evidence type="ECO:0000256" key="4">
    <source>
        <dbReference type="ARBA" id="ARBA00022737"/>
    </source>
</evidence>
<feature type="region of interest" description="Disordered" evidence="11">
    <location>
        <begin position="53"/>
        <end position="74"/>
    </location>
</feature>
<proteinExistence type="inferred from homology"/>
<name>A0A553PPR5_TIGCA</name>
<dbReference type="SUPFAM" id="SSF57667">
    <property type="entry name" value="beta-beta-alpha zinc fingers"/>
    <property type="match status" value="3"/>
</dbReference>
<reference evidence="13 14" key="1">
    <citation type="journal article" date="2018" name="Nat. Ecol. Evol.">
        <title>Genomic signatures of mitonuclear coevolution across populations of Tigriopus californicus.</title>
        <authorList>
            <person name="Barreto F.S."/>
            <person name="Watson E.T."/>
            <person name="Lima T.G."/>
            <person name="Willett C.S."/>
            <person name="Edmands S."/>
            <person name="Li W."/>
            <person name="Burton R.S."/>
        </authorList>
    </citation>
    <scope>NUCLEOTIDE SEQUENCE [LARGE SCALE GENOMIC DNA]</scope>
    <source>
        <strain evidence="13 14">San Diego</strain>
    </source>
</reference>
<dbReference type="PANTHER" id="PTHR19818:SF139">
    <property type="entry name" value="PAIR-RULE PROTEIN ODD-PAIRED"/>
    <property type="match status" value="1"/>
</dbReference>
<dbReference type="GO" id="GO:0000981">
    <property type="term" value="F:DNA-binding transcription factor activity, RNA polymerase II-specific"/>
    <property type="evidence" value="ECO:0007669"/>
    <property type="project" value="TreeGrafter"/>
</dbReference>
<protein>
    <recommendedName>
        <fullName evidence="12">C2H2-type domain-containing protein</fullName>
    </recommendedName>
</protein>
<dbReference type="GO" id="GO:0009653">
    <property type="term" value="P:anatomical structure morphogenesis"/>
    <property type="evidence" value="ECO:0007669"/>
    <property type="project" value="UniProtKB-ARBA"/>
</dbReference>
<keyword evidence="7" id="KW-0805">Transcription regulation</keyword>
<dbReference type="GO" id="GO:0000978">
    <property type="term" value="F:RNA polymerase II cis-regulatory region sequence-specific DNA binding"/>
    <property type="evidence" value="ECO:0007669"/>
    <property type="project" value="TreeGrafter"/>
</dbReference>
<evidence type="ECO:0000256" key="1">
    <source>
        <dbReference type="ARBA" id="ARBA00004123"/>
    </source>
</evidence>
<evidence type="ECO:0000256" key="5">
    <source>
        <dbReference type="ARBA" id="ARBA00022771"/>
    </source>
</evidence>
<evidence type="ECO:0000313" key="13">
    <source>
        <dbReference type="EMBL" id="TRY79673.1"/>
    </source>
</evidence>
<dbReference type="Gene3D" id="3.30.160.60">
    <property type="entry name" value="Classic Zinc Finger"/>
    <property type="match status" value="4"/>
</dbReference>
<dbReference type="PROSITE" id="PS00028">
    <property type="entry name" value="ZINC_FINGER_C2H2_1"/>
    <property type="match status" value="5"/>
</dbReference>
<dbReference type="InterPro" id="IPR050329">
    <property type="entry name" value="GLI_C2H2-zinc-finger"/>
</dbReference>
<dbReference type="EMBL" id="VCGU01000002">
    <property type="protein sequence ID" value="TRY79673.1"/>
    <property type="molecule type" value="Genomic_DNA"/>
</dbReference>